<dbReference type="PATRIC" id="fig|1276258.3.peg.666"/>
<dbReference type="HOGENOM" id="CLU_044146_1_4_14"/>
<dbReference type="SFLD" id="SFLDS00003">
    <property type="entry name" value="Haloacid_Dehalogenase"/>
    <property type="match status" value="1"/>
</dbReference>
<dbReference type="OrthoDB" id="388395at2"/>
<dbReference type="InterPro" id="IPR006379">
    <property type="entry name" value="HAD-SF_hydro_IIB"/>
</dbReference>
<dbReference type="SUPFAM" id="SSF56784">
    <property type="entry name" value="HAD-like"/>
    <property type="match status" value="1"/>
</dbReference>
<dbReference type="KEGG" id="sapi:SAPIS_v1c06530"/>
<dbReference type="NCBIfam" id="TIGR00099">
    <property type="entry name" value="Cof-subfamily"/>
    <property type="match status" value="1"/>
</dbReference>
<evidence type="ECO:0000313" key="1">
    <source>
        <dbReference type="EMBL" id="AHB36498.1"/>
    </source>
</evidence>
<dbReference type="InterPro" id="IPR000150">
    <property type="entry name" value="Cof"/>
</dbReference>
<dbReference type="GO" id="GO:0000287">
    <property type="term" value="F:magnesium ion binding"/>
    <property type="evidence" value="ECO:0007669"/>
    <property type="project" value="TreeGrafter"/>
</dbReference>
<dbReference type="RefSeq" id="WP_023789643.1">
    <property type="nucleotide sequence ID" value="NC_022998.1"/>
</dbReference>
<keyword evidence="2" id="KW-1185">Reference proteome</keyword>
<accession>V5RJ66</accession>
<dbReference type="NCBIfam" id="TIGR01484">
    <property type="entry name" value="HAD-SF-IIB"/>
    <property type="match status" value="1"/>
</dbReference>
<proteinExistence type="predicted"/>
<dbReference type="SFLD" id="SFLDG01140">
    <property type="entry name" value="C2.B:_Phosphomannomutase_and_P"/>
    <property type="match status" value="1"/>
</dbReference>
<dbReference type="PANTHER" id="PTHR10000">
    <property type="entry name" value="PHOSPHOSERINE PHOSPHATASE"/>
    <property type="match status" value="1"/>
</dbReference>
<dbReference type="eggNOG" id="COG0561">
    <property type="taxonomic scope" value="Bacteria"/>
</dbReference>
<evidence type="ECO:0000313" key="2">
    <source>
        <dbReference type="Proteomes" id="UP000018550"/>
    </source>
</evidence>
<dbReference type="Proteomes" id="UP000018550">
    <property type="component" value="Chromosome"/>
</dbReference>
<name>V5RJ66_SPIAP</name>
<dbReference type="PROSITE" id="PS01228">
    <property type="entry name" value="COF_1"/>
    <property type="match status" value="1"/>
</dbReference>
<dbReference type="InterPro" id="IPR023214">
    <property type="entry name" value="HAD_sf"/>
</dbReference>
<sequence>MYKIKKVVATDLDGTIVNRNNQISMNTINLIKEFKEKTNHALTFVTGRNYFLTVDHAKTLDIKLPLITTNGISVIDPFTHSYIDKLHFFNEELISIVDILHKKNFKYSLLGDFEVHLVKDAGYVMEFKEIKWDFSHKKDKAFNVYNNYEELYKHIIKLESFPSINVECFTSQEKEDVYNALKNLDIEIISFNYNKRTNIEIYKKGAGKDWGIRALLKHFNLSDEDVHVFGDEFNDYPMFKVFPNSYAMGNAIDGIKKLSKEVIDSIDNDGVGKKITELIEEFI</sequence>
<organism evidence="1 2">
    <name type="scientific">Spiroplasma apis B31</name>
    <dbReference type="NCBI Taxonomy" id="1276258"/>
    <lineage>
        <taxon>Bacteria</taxon>
        <taxon>Bacillati</taxon>
        <taxon>Mycoplasmatota</taxon>
        <taxon>Mollicutes</taxon>
        <taxon>Entomoplasmatales</taxon>
        <taxon>Spiroplasmataceae</taxon>
        <taxon>Spiroplasma</taxon>
    </lineage>
</organism>
<dbReference type="AlphaFoldDB" id="V5RJ66"/>
<dbReference type="Gene3D" id="3.30.1240.10">
    <property type="match status" value="1"/>
</dbReference>
<dbReference type="STRING" id="1276258.SAPIS_v1c06530"/>
<keyword evidence="1" id="KW-0378">Hydrolase</keyword>
<dbReference type="Gene3D" id="3.40.50.1000">
    <property type="entry name" value="HAD superfamily/HAD-like"/>
    <property type="match status" value="1"/>
</dbReference>
<dbReference type="GO" id="GO:0005829">
    <property type="term" value="C:cytosol"/>
    <property type="evidence" value="ECO:0007669"/>
    <property type="project" value="TreeGrafter"/>
</dbReference>
<dbReference type="InterPro" id="IPR036412">
    <property type="entry name" value="HAD-like_sf"/>
</dbReference>
<dbReference type="GO" id="GO:0016791">
    <property type="term" value="F:phosphatase activity"/>
    <property type="evidence" value="ECO:0007669"/>
    <property type="project" value="UniProtKB-ARBA"/>
</dbReference>
<dbReference type="PANTHER" id="PTHR10000:SF8">
    <property type="entry name" value="HAD SUPERFAMILY HYDROLASE-LIKE, TYPE 3"/>
    <property type="match status" value="1"/>
</dbReference>
<reference evidence="1 2" key="1">
    <citation type="journal article" date="2014" name="Genome Announc.">
        <title>Complete Genome Sequence of Spiroplasma apis B31T (ATCC 33834), a Bacterium Associated with May Disease of Honeybees (Apis mellifera).</title>
        <authorList>
            <person name="Ku C."/>
            <person name="Lo W.S."/>
            <person name="Chen L.L."/>
            <person name="Kuo C.H."/>
        </authorList>
    </citation>
    <scope>NUCLEOTIDE SEQUENCE [LARGE SCALE GENOMIC DNA]</scope>
    <source>
        <strain evidence="1">B31</strain>
    </source>
</reference>
<dbReference type="EMBL" id="CP006682">
    <property type="protein sequence ID" value="AHB36498.1"/>
    <property type="molecule type" value="Genomic_DNA"/>
</dbReference>
<gene>
    <name evidence="1" type="ORF">SAPIS_v1c06530</name>
</gene>
<dbReference type="Pfam" id="PF08282">
    <property type="entry name" value="Hydrolase_3"/>
    <property type="match status" value="1"/>
</dbReference>
<protein>
    <submittedName>
        <fullName evidence="1">HAD family hydrolase</fullName>
    </submittedName>
</protein>